<gene>
    <name evidence="6" type="ORF">K0B96_10440</name>
</gene>
<dbReference type="Proteomes" id="UP000825051">
    <property type="component" value="Chromosome"/>
</dbReference>
<keyword evidence="7" id="KW-1185">Reference proteome</keyword>
<evidence type="ECO:0000256" key="4">
    <source>
        <dbReference type="ARBA" id="ARBA00022840"/>
    </source>
</evidence>
<keyword evidence="1" id="KW-0813">Transport</keyword>
<evidence type="ECO:0000313" key="6">
    <source>
        <dbReference type="EMBL" id="QYM77743.1"/>
    </source>
</evidence>
<organism evidence="6 7">
    <name type="scientific">Horticoccus luteus</name>
    <dbReference type="NCBI Taxonomy" id="2862869"/>
    <lineage>
        <taxon>Bacteria</taxon>
        <taxon>Pseudomonadati</taxon>
        <taxon>Verrucomicrobiota</taxon>
        <taxon>Opitutia</taxon>
        <taxon>Opitutales</taxon>
        <taxon>Opitutaceae</taxon>
        <taxon>Horticoccus</taxon>
    </lineage>
</organism>
<dbReference type="GO" id="GO:0016887">
    <property type="term" value="F:ATP hydrolysis activity"/>
    <property type="evidence" value="ECO:0007669"/>
    <property type="project" value="InterPro"/>
</dbReference>
<dbReference type="PROSITE" id="PS50893">
    <property type="entry name" value="ABC_TRANSPORTER_2"/>
    <property type="match status" value="2"/>
</dbReference>
<dbReference type="SUPFAM" id="SSF52540">
    <property type="entry name" value="P-loop containing nucleoside triphosphate hydrolases"/>
    <property type="match status" value="2"/>
</dbReference>
<dbReference type="CDD" id="cd03215">
    <property type="entry name" value="ABC_Carb_Monos_II"/>
    <property type="match status" value="1"/>
</dbReference>
<dbReference type="InterPro" id="IPR003439">
    <property type="entry name" value="ABC_transporter-like_ATP-bd"/>
</dbReference>
<dbReference type="InterPro" id="IPR027417">
    <property type="entry name" value="P-loop_NTPase"/>
</dbReference>
<protein>
    <submittedName>
        <fullName evidence="6">Sugar ABC transporter ATP-binding protein</fullName>
    </submittedName>
</protein>
<evidence type="ECO:0000256" key="2">
    <source>
        <dbReference type="ARBA" id="ARBA00022737"/>
    </source>
</evidence>
<dbReference type="EMBL" id="CP080507">
    <property type="protein sequence ID" value="QYM77743.1"/>
    <property type="molecule type" value="Genomic_DNA"/>
</dbReference>
<dbReference type="PROSITE" id="PS00211">
    <property type="entry name" value="ABC_TRANSPORTER_1"/>
    <property type="match status" value="1"/>
</dbReference>
<accession>A0A8F9TT00</accession>
<dbReference type="InterPro" id="IPR003593">
    <property type="entry name" value="AAA+_ATPase"/>
</dbReference>
<name>A0A8F9TT00_9BACT</name>
<dbReference type="GO" id="GO:0005524">
    <property type="term" value="F:ATP binding"/>
    <property type="evidence" value="ECO:0007669"/>
    <property type="project" value="UniProtKB-KW"/>
</dbReference>
<reference evidence="6" key="1">
    <citation type="submission" date="2021-08" db="EMBL/GenBank/DDBJ databases">
        <title>Genome of a novel bacterium of the phylum Verrucomicrobia, Oleiharenicola sp. KSB-15.</title>
        <authorList>
            <person name="Chung J.-H."/>
            <person name="Ahn J.-H."/>
            <person name="Yoon Y."/>
            <person name="Kim D.-Y."/>
            <person name="An S.-H."/>
            <person name="Park I."/>
            <person name="Yeon J."/>
        </authorList>
    </citation>
    <scope>NUCLEOTIDE SEQUENCE</scope>
    <source>
        <strain evidence="6">KSB-15</strain>
    </source>
</reference>
<dbReference type="Pfam" id="PF00005">
    <property type="entry name" value="ABC_tran"/>
    <property type="match status" value="2"/>
</dbReference>
<dbReference type="InterPro" id="IPR017871">
    <property type="entry name" value="ABC_transporter-like_CS"/>
</dbReference>
<dbReference type="RefSeq" id="WP_220160847.1">
    <property type="nucleotide sequence ID" value="NZ_CP080507.1"/>
</dbReference>
<feature type="domain" description="ABC transporter" evidence="5">
    <location>
        <begin position="246"/>
        <end position="490"/>
    </location>
</feature>
<keyword evidence="3" id="KW-0547">Nucleotide-binding</keyword>
<dbReference type="AlphaFoldDB" id="A0A8F9TT00"/>
<evidence type="ECO:0000256" key="3">
    <source>
        <dbReference type="ARBA" id="ARBA00022741"/>
    </source>
</evidence>
<evidence type="ECO:0000313" key="7">
    <source>
        <dbReference type="Proteomes" id="UP000825051"/>
    </source>
</evidence>
<sequence length="492" mass="53173">MLLALNHISKTYPGARALRDVQFTLRPGEVHALLGENGAGKSTLIKILTGLEPADPGGEFRVADQLITEPTPRHMTALGLAAVYQNPTLFNELSVMENLCLGEDGPVISWRARRALARSRLDRIGVTLDLDRPVRSLRMAEKQLIEIARALGRHARVLILDEPTAALSREDADRLLDLVEKLRADGSGILYISHRLEEVLRIADRFTVLRDGAWIGCHPRADVDRARLIQLMAGRELTELFPKTPVTPGNIALETRGLTCAATGVRDINLTVRRGEILGLAGLVGAGRTELARTLFGLTPATAGEILLDGKSVTVRSPSEAIAHGLAYVPEDRKAHGVIEDLSIAENISLAQLRREGGLWLHDARERAIAADYSHRLGVKAPSLHTPARALSGGNQQKVALARWLATHPRVLILDEPTQGIDVGAKAELHRLMGELARQGLALILISSELPELLALADRIAVMREGGVAGVLPAAGATREHVLQLAMTKVSA</sequence>
<keyword evidence="2" id="KW-0677">Repeat</keyword>
<dbReference type="KEGG" id="ole:K0B96_10440"/>
<dbReference type="InterPro" id="IPR050107">
    <property type="entry name" value="ABC_carbohydrate_import_ATPase"/>
</dbReference>
<dbReference type="PANTHER" id="PTHR43790">
    <property type="entry name" value="CARBOHYDRATE TRANSPORT ATP-BINDING PROTEIN MG119-RELATED"/>
    <property type="match status" value="1"/>
</dbReference>
<dbReference type="PANTHER" id="PTHR43790:SF9">
    <property type="entry name" value="GALACTOFURANOSE TRANSPORTER ATP-BINDING PROTEIN YTFR"/>
    <property type="match status" value="1"/>
</dbReference>
<dbReference type="CDD" id="cd03216">
    <property type="entry name" value="ABC_Carb_Monos_I"/>
    <property type="match status" value="1"/>
</dbReference>
<evidence type="ECO:0000259" key="5">
    <source>
        <dbReference type="PROSITE" id="PS50893"/>
    </source>
</evidence>
<evidence type="ECO:0000256" key="1">
    <source>
        <dbReference type="ARBA" id="ARBA00022448"/>
    </source>
</evidence>
<dbReference type="SMART" id="SM00382">
    <property type="entry name" value="AAA"/>
    <property type="match status" value="2"/>
</dbReference>
<feature type="domain" description="ABC transporter" evidence="5">
    <location>
        <begin position="3"/>
        <end position="236"/>
    </location>
</feature>
<keyword evidence="4 6" id="KW-0067">ATP-binding</keyword>
<dbReference type="Gene3D" id="3.40.50.300">
    <property type="entry name" value="P-loop containing nucleotide triphosphate hydrolases"/>
    <property type="match status" value="2"/>
</dbReference>
<proteinExistence type="predicted"/>